<dbReference type="Proteomes" id="UP000887013">
    <property type="component" value="Unassembled WGS sequence"/>
</dbReference>
<feature type="compositionally biased region" description="Polar residues" evidence="1">
    <location>
        <begin position="184"/>
        <end position="197"/>
    </location>
</feature>
<evidence type="ECO:0000256" key="1">
    <source>
        <dbReference type="SAM" id="MobiDB-lite"/>
    </source>
</evidence>
<dbReference type="EMBL" id="BMAW01029179">
    <property type="protein sequence ID" value="GFU10881.1"/>
    <property type="molecule type" value="Genomic_DNA"/>
</dbReference>
<dbReference type="AlphaFoldDB" id="A0A8X6QBY6"/>
<feature type="region of interest" description="Disordered" evidence="1">
    <location>
        <begin position="143"/>
        <end position="197"/>
    </location>
</feature>
<comment type="caution">
    <text evidence="2">The sequence shown here is derived from an EMBL/GenBank/DDBJ whole genome shotgun (WGS) entry which is preliminary data.</text>
</comment>
<gene>
    <name evidence="2" type="ORF">NPIL_648701</name>
</gene>
<evidence type="ECO:0000313" key="3">
    <source>
        <dbReference type="Proteomes" id="UP000887013"/>
    </source>
</evidence>
<protein>
    <submittedName>
        <fullName evidence="2">Uncharacterized protein</fullName>
    </submittedName>
</protein>
<organism evidence="2 3">
    <name type="scientific">Nephila pilipes</name>
    <name type="common">Giant wood spider</name>
    <name type="synonym">Nephila maculata</name>
    <dbReference type="NCBI Taxonomy" id="299642"/>
    <lineage>
        <taxon>Eukaryota</taxon>
        <taxon>Metazoa</taxon>
        <taxon>Ecdysozoa</taxon>
        <taxon>Arthropoda</taxon>
        <taxon>Chelicerata</taxon>
        <taxon>Arachnida</taxon>
        <taxon>Araneae</taxon>
        <taxon>Araneomorphae</taxon>
        <taxon>Entelegynae</taxon>
        <taxon>Araneoidea</taxon>
        <taxon>Nephilidae</taxon>
        <taxon>Nephila</taxon>
    </lineage>
</organism>
<sequence>MDTTEQDRNEEACHLRTRMEEKYKEIVSHYKLNRDRKFRLPIRKDNQEERQEIETNIHKSSLLKIEMEEELKRAICPKQCETHKTCIESQRECNDSPATEYLAETAHTGTKIKASKKEGFKSPTKAIKQPRKEKFTLPISNSFEAITKEMDKTPDPTPTKENEDKIAPKSQKRKLRKDGHAHTQSEASFLSDPSPTTNWKTSFHQTSASTFAHSLRITLNTRNQPCLIETTDIEFKAYIG</sequence>
<keyword evidence="3" id="KW-1185">Reference proteome</keyword>
<feature type="compositionally biased region" description="Basic and acidic residues" evidence="1">
    <location>
        <begin position="146"/>
        <end position="167"/>
    </location>
</feature>
<name>A0A8X6QBY6_NEPPI</name>
<accession>A0A8X6QBY6</accession>
<proteinExistence type="predicted"/>
<reference evidence="2" key="1">
    <citation type="submission" date="2020-08" db="EMBL/GenBank/DDBJ databases">
        <title>Multicomponent nature underlies the extraordinary mechanical properties of spider dragline silk.</title>
        <authorList>
            <person name="Kono N."/>
            <person name="Nakamura H."/>
            <person name="Mori M."/>
            <person name="Yoshida Y."/>
            <person name="Ohtoshi R."/>
            <person name="Malay A.D."/>
            <person name="Moran D.A.P."/>
            <person name="Tomita M."/>
            <person name="Numata K."/>
            <person name="Arakawa K."/>
        </authorList>
    </citation>
    <scope>NUCLEOTIDE SEQUENCE</scope>
</reference>
<evidence type="ECO:0000313" key="2">
    <source>
        <dbReference type="EMBL" id="GFU10881.1"/>
    </source>
</evidence>